<keyword evidence="2" id="KW-1185">Reference proteome</keyword>
<name>A0A0N7KRR2_ORYSJ</name>
<proteinExistence type="predicted"/>
<reference evidence="2" key="1">
    <citation type="journal article" date="2005" name="Nature">
        <title>The map-based sequence of the rice genome.</title>
        <authorList>
            <consortium name="International rice genome sequencing project (IRGSP)"/>
            <person name="Matsumoto T."/>
            <person name="Wu J."/>
            <person name="Kanamori H."/>
            <person name="Katayose Y."/>
            <person name="Fujisawa M."/>
            <person name="Namiki N."/>
            <person name="Mizuno H."/>
            <person name="Yamamoto K."/>
            <person name="Antonio B.A."/>
            <person name="Baba T."/>
            <person name="Sakata K."/>
            <person name="Nagamura Y."/>
            <person name="Aoki H."/>
            <person name="Arikawa K."/>
            <person name="Arita K."/>
            <person name="Bito T."/>
            <person name="Chiden Y."/>
            <person name="Fujitsuka N."/>
            <person name="Fukunaka R."/>
            <person name="Hamada M."/>
            <person name="Harada C."/>
            <person name="Hayashi A."/>
            <person name="Hijishita S."/>
            <person name="Honda M."/>
            <person name="Hosokawa S."/>
            <person name="Ichikawa Y."/>
            <person name="Idonuma A."/>
            <person name="Iijima M."/>
            <person name="Ikeda M."/>
            <person name="Ikeno M."/>
            <person name="Ito K."/>
            <person name="Ito S."/>
            <person name="Ito T."/>
            <person name="Ito Y."/>
            <person name="Ito Y."/>
            <person name="Iwabuchi A."/>
            <person name="Kamiya K."/>
            <person name="Karasawa W."/>
            <person name="Kurita K."/>
            <person name="Katagiri S."/>
            <person name="Kikuta A."/>
            <person name="Kobayashi H."/>
            <person name="Kobayashi N."/>
            <person name="Machita K."/>
            <person name="Maehara T."/>
            <person name="Masukawa M."/>
            <person name="Mizubayashi T."/>
            <person name="Mukai Y."/>
            <person name="Nagasaki H."/>
            <person name="Nagata Y."/>
            <person name="Naito S."/>
            <person name="Nakashima M."/>
            <person name="Nakama Y."/>
            <person name="Nakamichi Y."/>
            <person name="Nakamura M."/>
            <person name="Meguro A."/>
            <person name="Negishi M."/>
            <person name="Ohta I."/>
            <person name="Ohta T."/>
            <person name="Okamoto M."/>
            <person name="Ono N."/>
            <person name="Saji S."/>
            <person name="Sakaguchi M."/>
            <person name="Sakai K."/>
            <person name="Shibata M."/>
            <person name="Shimokawa T."/>
            <person name="Song J."/>
            <person name="Takazaki Y."/>
            <person name="Terasawa K."/>
            <person name="Tsugane M."/>
            <person name="Tsuji K."/>
            <person name="Ueda S."/>
            <person name="Waki K."/>
            <person name="Yamagata H."/>
            <person name="Yamamoto M."/>
            <person name="Yamamoto S."/>
            <person name="Yamane H."/>
            <person name="Yoshiki S."/>
            <person name="Yoshihara R."/>
            <person name="Yukawa K."/>
            <person name="Zhong H."/>
            <person name="Yano M."/>
            <person name="Yuan Q."/>
            <person name="Ouyang S."/>
            <person name="Liu J."/>
            <person name="Jones K.M."/>
            <person name="Gansberger K."/>
            <person name="Moffat K."/>
            <person name="Hill J."/>
            <person name="Bera J."/>
            <person name="Fadrosh D."/>
            <person name="Jin S."/>
            <person name="Johri S."/>
            <person name="Kim M."/>
            <person name="Overton L."/>
            <person name="Reardon M."/>
            <person name="Tsitrin T."/>
            <person name="Vuong H."/>
            <person name="Weaver B."/>
            <person name="Ciecko A."/>
            <person name="Tallon L."/>
            <person name="Jackson J."/>
            <person name="Pai G."/>
            <person name="Aken S.V."/>
            <person name="Utterback T."/>
            <person name="Reidmuller S."/>
            <person name="Feldblyum T."/>
            <person name="Hsiao J."/>
            <person name="Zismann V."/>
            <person name="Iobst S."/>
            <person name="de Vazeille A.R."/>
            <person name="Buell C.R."/>
            <person name="Ying K."/>
            <person name="Li Y."/>
            <person name="Lu T."/>
            <person name="Huang Y."/>
            <person name="Zhao Q."/>
            <person name="Feng Q."/>
            <person name="Zhang L."/>
            <person name="Zhu J."/>
            <person name="Weng Q."/>
            <person name="Mu J."/>
            <person name="Lu Y."/>
            <person name="Fan D."/>
            <person name="Liu Y."/>
            <person name="Guan J."/>
            <person name="Zhang Y."/>
            <person name="Yu S."/>
            <person name="Liu X."/>
            <person name="Zhang Y."/>
            <person name="Hong G."/>
            <person name="Han B."/>
            <person name="Choisne N."/>
            <person name="Demange N."/>
            <person name="Orjeda G."/>
            <person name="Samain S."/>
            <person name="Cattolico L."/>
            <person name="Pelletier E."/>
            <person name="Couloux A."/>
            <person name="Segurens B."/>
            <person name="Wincker P."/>
            <person name="D'Hont A."/>
            <person name="Scarpelli C."/>
            <person name="Weissenbach J."/>
            <person name="Salanoubat M."/>
            <person name="Quetier F."/>
            <person name="Yu Y."/>
            <person name="Kim H.R."/>
            <person name="Rambo T."/>
            <person name="Currie J."/>
            <person name="Collura K."/>
            <person name="Luo M."/>
            <person name="Yang T."/>
            <person name="Ammiraju J.S.S."/>
            <person name="Engler F."/>
            <person name="Soderlund C."/>
            <person name="Wing R.A."/>
            <person name="Palmer L.E."/>
            <person name="de la Bastide M."/>
            <person name="Spiegel L."/>
            <person name="Nascimento L."/>
            <person name="Zutavern T."/>
            <person name="O'Shaughnessy A."/>
            <person name="Dike S."/>
            <person name="Dedhia N."/>
            <person name="Preston R."/>
            <person name="Balija V."/>
            <person name="McCombie W.R."/>
            <person name="Chow T."/>
            <person name="Chen H."/>
            <person name="Chung M."/>
            <person name="Chen C."/>
            <person name="Shaw J."/>
            <person name="Wu H."/>
            <person name="Hsiao K."/>
            <person name="Chao Y."/>
            <person name="Chu M."/>
            <person name="Cheng C."/>
            <person name="Hour A."/>
            <person name="Lee P."/>
            <person name="Lin S."/>
            <person name="Lin Y."/>
            <person name="Liou J."/>
            <person name="Liu S."/>
            <person name="Hsing Y."/>
            <person name="Raghuvanshi S."/>
            <person name="Mohanty A."/>
            <person name="Bharti A.K."/>
            <person name="Gaur A."/>
            <person name="Gupta V."/>
            <person name="Kumar D."/>
            <person name="Ravi V."/>
            <person name="Vij S."/>
            <person name="Kapur A."/>
            <person name="Khurana P."/>
            <person name="Khurana P."/>
            <person name="Khurana J.P."/>
            <person name="Tyagi A.K."/>
            <person name="Gaikwad K."/>
            <person name="Singh A."/>
            <person name="Dalal V."/>
            <person name="Srivastava S."/>
            <person name="Dixit A."/>
            <person name="Pal A.K."/>
            <person name="Ghazi I.A."/>
            <person name="Yadav M."/>
            <person name="Pandit A."/>
            <person name="Bhargava A."/>
            <person name="Sureshbabu K."/>
            <person name="Batra K."/>
            <person name="Sharma T.R."/>
            <person name="Mohapatra T."/>
            <person name="Singh N.K."/>
            <person name="Messing J."/>
            <person name="Nelson A.B."/>
            <person name="Fuks G."/>
            <person name="Kavchok S."/>
            <person name="Keizer G."/>
            <person name="Linton E."/>
            <person name="Llaca V."/>
            <person name="Song R."/>
            <person name="Tanyolac B."/>
            <person name="Young S."/>
            <person name="Ho-Il K."/>
            <person name="Hahn J.H."/>
            <person name="Sangsakoo G."/>
            <person name="Vanavichit A."/>
            <person name="de Mattos Luiz.A.T."/>
            <person name="Zimmer P.D."/>
            <person name="Malone G."/>
            <person name="Dellagostin O."/>
            <person name="de Oliveira A.C."/>
            <person name="Bevan M."/>
            <person name="Bancroft I."/>
            <person name="Minx P."/>
            <person name="Cordum H."/>
            <person name="Wilson R."/>
            <person name="Cheng Z."/>
            <person name="Jin W."/>
            <person name="Jiang J."/>
            <person name="Leong S.A."/>
            <person name="Iwama H."/>
            <person name="Gojobori T."/>
            <person name="Itoh T."/>
            <person name="Niimura Y."/>
            <person name="Fujii Y."/>
            <person name="Habara T."/>
            <person name="Sakai H."/>
            <person name="Sato Y."/>
            <person name="Wilson G."/>
            <person name="Kumar K."/>
            <person name="McCouch S."/>
            <person name="Juretic N."/>
            <person name="Hoen D."/>
            <person name="Wright S."/>
            <person name="Bruskiewich R."/>
            <person name="Bureau T."/>
            <person name="Miyao A."/>
            <person name="Hirochika H."/>
            <person name="Nishikawa T."/>
            <person name="Kadowaki K."/>
            <person name="Sugiura M."/>
            <person name="Burr B."/>
            <person name="Sasaki T."/>
        </authorList>
    </citation>
    <scope>NUCLEOTIDE SEQUENCE [LARGE SCALE GENOMIC DNA]</scope>
    <source>
        <strain evidence="2">cv. Nipponbare</strain>
    </source>
</reference>
<dbReference type="AlphaFoldDB" id="A0A0N7KRR2"/>
<evidence type="ECO:0000313" key="2">
    <source>
        <dbReference type="Proteomes" id="UP000059680"/>
    </source>
</evidence>
<dbReference type="Gramene" id="Os10t0399901-01">
    <property type="protein sequence ID" value="Os10t0399901-01"/>
    <property type="gene ID" value="Os10g0399901"/>
</dbReference>
<feature type="non-terminal residue" evidence="1">
    <location>
        <position position="1"/>
    </location>
</feature>
<accession>A0A0N7KRR2</accession>
<dbReference type="Proteomes" id="UP000059680">
    <property type="component" value="Chromosome 10"/>
</dbReference>
<sequence length="90" mass="10258">DDVRSGQRSCGILRLELMHVVDGDSIWHTMELLCAYGMRSRIWKEFKFGTIGYVKFLSCTRGFPKVFRTPSMSLVRVFRLPTSGIKRGGA</sequence>
<reference evidence="1 2" key="3">
    <citation type="journal article" date="2013" name="Rice">
        <title>Improvement of the Oryza sativa Nipponbare reference genome using next generation sequence and optical map data.</title>
        <authorList>
            <person name="Kawahara Y."/>
            <person name="de la Bastide M."/>
            <person name="Hamilton J.P."/>
            <person name="Kanamori H."/>
            <person name="McCombie W.R."/>
            <person name="Ouyang S."/>
            <person name="Schwartz D.C."/>
            <person name="Tanaka T."/>
            <person name="Wu J."/>
            <person name="Zhou S."/>
            <person name="Childs K.L."/>
            <person name="Davidson R.M."/>
            <person name="Lin H."/>
            <person name="Quesada-Ocampo L."/>
            <person name="Vaillancourt B."/>
            <person name="Sakai H."/>
            <person name="Lee S.S."/>
            <person name="Kim J."/>
            <person name="Numa H."/>
            <person name="Itoh T."/>
            <person name="Buell C.R."/>
            <person name="Matsumoto T."/>
        </authorList>
    </citation>
    <scope>NUCLEOTIDE SEQUENCE [LARGE SCALE GENOMIC DNA]</scope>
    <source>
        <strain evidence="2">cv. Nipponbare</strain>
    </source>
</reference>
<reference evidence="1 2" key="2">
    <citation type="journal article" date="2013" name="Plant Cell Physiol.">
        <title>Rice Annotation Project Database (RAP-DB): an integrative and interactive database for rice genomics.</title>
        <authorList>
            <person name="Sakai H."/>
            <person name="Lee S.S."/>
            <person name="Tanaka T."/>
            <person name="Numa H."/>
            <person name="Kim J."/>
            <person name="Kawahara Y."/>
            <person name="Wakimoto H."/>
            <person name="Yang C.C."/>
            <person name="Iwamoto M."/>
            <person name="Abe T."/>
            <person name="Yamada Y."/>
            <person name="Muto A."/>
            <person name="Inokuchi H."/>
            <person name="Ikemura T."/>
            <person name="Matsumoto T."/>
            <person name="Sasaki T."/>
            <person name="Itoh T."/>
        </authorList>
    </citation>
    <scope>NUCLEOTIDE SEQUENCE [LARGE SCALE GENOMIC DNA]</scope>
    <source>
        <strain evidence="2">cv. Nipponbare</strain>
    </source>
</reference>
<dbReference type="InParanoid" id="A0A0N7KRR2"/>
<organism evidence="1 2">
    <name type="scientific">Oryza sativa subsp. japonica</name>
    <name type="common">Rice</name>
    <dbReference type="NCBI Taxonomy" id="39947"/>
    <lineage>
        <taxon>Eukaryota</taxon>
        <taxon>Viridiplantae</taxon>
        <taxon>Streptophyta</taxon>
        <taxon>Embryophyta</taxon>
        <taxon>Tracheophyta</taxon>
        <taxon>Spermatophyta</taxon>
        <taxon>Magnoliopsida</taxon>
        <taxon>Liliopsida</taxon>
        <taxon>Poales</taxon>
        <taxon>Poaceae</taxon>
        <taxon>BOP clade</taxon>
        <taxon>Oryzoideae</taxon>
        <taxon>Oryzeae</taxon>
        <taxon>Oryzinae</taxon>
        <taxon>Oryza</taxon>
        <taxon>Oryza sativa</taxon>
    </lineage>
</organism>
<evidence type="ECO:0000313" key="1">
    <source>
        <dbReference type="EMBL" id="BAT10730.1"/>
    </source>
</evidence>
<protein>
    <submittedName>
        <fullName evidence="1">Os10g0399901 protein</fullName>
    </submittedName>
</protein>
<gene>
    <name evidence="1" type="ordered locus">Os10g0399901</name>
    <name evidence="1" type="ORF">OSNPB_100399901</name>
</gene>
<dbReference type="PaxDb" id="39947-A0A0N7KRR2"/>
<dbReference type="EMBL" id="AP014966">
    <property type="protein sequence ID" value="BAT10730.1"/>
    <property type="molecule type" value="Genomic_DNA"/>
</dbReference>